<gene>
    <name evidence="3" type="ORF">PFICI_10054</name>
</gene>
<dbReference type="EMBL" id="KI912115">
    <property type="protein sequence ID" value="ETS77992.1"/>
    <property type="molecule type" value="Genomic_DNA"/>
</dbReference>
<evidence type="ECO:0000256" key="2">
    <source>
        <dbReference type="SAM" id="Phobius"/>
    </source>
</evidence>
<keyword evidence="2" id="KW-1133">Transmembrane helix</keyword>
<feature type="transmembrane region" description="Helical" evidence="2">
    <location>
        <begin position="149"/>
        <end position="171"/>
    </location>
</feature>
<evidence type="ECO:0000313" key="3">
    <source>
        <dbReference type="EMBL" id="ETS77992.1"/>
    </source>
</evidence>
<feature type="compositionally biased region" description="Basic and acidic residues" evidence="1">
    <location>
        <begin position="254"/>
        <end position="285"/>
    </location>
</feature>
<dbReference type="RefSeq" id="XP_007836826.1">
    <property type="nucleotide sequence ID" value="XM_007838635.1"/>
</dbReference>
<dbReference type="KEGG" id="pfy:PFICI_10054"/>
<feature type="compositionally biased region" description="Low complexity" evidence="1">
    <location>
        <begin position="215"/>
        <end position="230"/>
    </location>
</feature>
<accession>W3WXX1</accession>
<feature type="region of interest" description="Disordered" evidence="1">
    <location>
        <begin position="122"/>
        <end position="143"/>
    </location>
</feature>
<dbReference type="GeneID" id="19275067"/>
<keyword evidence="4" id="KW-1185">Reference proteome</keyword>
<reference evidence="4" key="1">
    <citation type="journal article" date="2015" name="BMC Genomics">
        <title>Genomic and transcriptomic analysis of the endophytic fungus Pestalotiopsis fici reveals its lifestyle and high potential for synthesis of natural products.</title>
        <authorList>
            <person name="Wang X."/>
            <person name="Zhang X."/>
            <person name="Liu L."/>
            <person name="Xiang M."/>
            <person name="Wang W."/>
            <person name="Sun X."/>
            <person name="Che Y."/>
            <person name="Guo L."/>
            <person name="Liu G."/>
            <person name="Guo L."/>
            <person name="Wang C."/>
            <person name="Yin W.B."/>
            <person name="Stadler M."/>
            <person name="Zhang X."/>
            <person name="Liu X."/>
        </authorList>
    </citation>
    <scope>NUCLEOTIDE SEQUENCE [LARGE SCALE GENOMIC DNA]</scope>
    <source>
        <strain evidence="4">W106-1 / CGMCC3.15140</strain>
    </source>
</reference>
<dbReference type="HOGENOM" id="CLU_976979_0_0_1"/>
<dbReference type="InParanoid" id="W3WXX1"/>
<protein>
    <submittedName>
        <fullName evidence="3">Uncharacterized protein</fullName>
    </submittedName>
</protein>
<dbReference type="Proteomes" id="UP000030651">
    <property type="component" value="Unassembled WGS sequence"/>
</dbReference>
<organism evidence="3 4">
    <name type="scientific">Pestalotiopsis fici (strain W106-1 / CGMCC3.15140)</name>
    <dbReference type="NCBI Taxonomy" id="1229662"/>
    <lineage>
        <taxon>Eukaryota</taxon>
        <taxon>Fungi</taxon>
        <taxon>Dikarya</taxon>
        <taxon>Ascomycota</taxon>
        <taxon>Pezizomycotina</taxon>
        <taxon>Sordariomycetes</taxon>
        <taxon>Xylariomycetidae</taxon>
        <taxon>Amphisphaeriales</taxon>
        <taxon>Sporocadaceae</taxon>
        <taxon>Pestalotiopsis</taxon>
    </lineage>
</organism>
<name>W3WXX1_PESFW</name>
<sequence length="285" mass="30970">MFKSCQGDGSGEFFYSPGMCPGNMQINVMESDGDHFTEFCCQSGFSWDPRGCASLMTTGSTAVPILPVTQSFTTTITVTGFVAVHSPVVVLWASSDLSLFPADVASRRSALFPTSNTTSNTNINSIDLTNSTDSTSSKTGTGLSQPARIGIGLGVALGSITIFIVVSAWLFKVRRRRKRLLMQPRNNAGELDGTQPLWKRFFGREWRSELDQDGPTAELAADPEPAELATSQVPAELPGSYRYREPATGAAENKPGEGKVKEKQGDERKVDERANEKKDHERSAY</sequence>
<proteinExistence type="predicted"/>
<dbReference type="OrthoDB" id="4770059at2759"/>
<feature type="region of interest" description="Disordered" evidence="1">
    <location>
        <begin position="212"/>
        <end position="285"/>
    </location>
</feature>
<evidence type="ECO:0000256" key="1">
    <source>
        <dbReference type="SAM" id="MobiDB-lite"/>
    </source>
</evidence>
<evidence type="ECO:0000313" key="4">
    <source>
        <dbReference type="Proteomes" id="UP000030651"/>
    </source>
</evidence>
<keyword evidence="2" id="KW-0812">Transmembrane</keyword>
<keyword evidence="2" id="KW-0472">Membrane</keyword>
<dbReference type="AlphaFoldDB" id="W3WXX1"/>